<dbReference type="Pfam" id="PF04082">
    <property type="entry name" value="Fungal_trans"/>
    <property type="match status" value="1"/>
</dbReference>
<dbReference type="CDD" id="cd12148">
    <property type="entry name" value="fungal_TF_MHR"/>
    <property type="match status" value="1"/>
</dbReference>
<dbReference type="Gene3D" id="4.10.240.10">
    <property type="entry name" value="Zn(2)-C6 fungal-type DNA-binding domain"/>
    <property type="match status" value="1"/>
</dbReference>
<evidence type="ECO:0000256" key="1">
    <source>
        <dbReference type="ARBA" id="ARBA00022723"/>
    </source>
</evidence>
<dbReference type="Proteomes" id="UP001390339">
    <property type="component" value="Unassembled WGS sequence"/>
</dbReference>
<keyword evidence="1" id="KW-0479">Metal-binding</keyword>
<feature type="domain" description="Zn(2)-C6 fungal-type" evidence="4">
    <location>
        <begin position="65"/>
        <end position="95"/>
    </location>
</feature>
<feature type="compositionally biased region" description="Basic and acidic residues" evidence="3">
    <location>
        <begin position="18"/>
        <end position="31"/>
    </location>
</feature>
<dbReference type="PROSITE" id="PS00463">
    <property type="entry name" value="ZN2_CY6_FUNGAL_1"/>
    <property type="match status" value="1"/>
</dbReference>
<keyword evidence="6" id="KW-1185">Reference proteome</keyword>
<comment type="caution">
    <text evidence="5">The sequence shown here is derived from an EMBL/GenBank/DDBJ whole genome shotgun (WGS) entry which is preliminary data.</text>
</comment>
<gene>
    <name evidence="5" type="ORF">PGQ11_013229</name>
</gene>
<dbReference type="PANTHER" id="PTHR46910">
    <property type="entry name" value="TRANSCRIPTION FACTOR PDR1"/>
    <property type="match status" value="1"/>
</dbReference>
<reference evidence="5 6" key="1">
    <citation type="journal article" date="2024" name="IMA Fungus">
        <title>Apiospora arundinis, a panoply of carbohydrate-active enzymes and secondary metabolites.</title>
        <authorList>
            <person name="Sorensen T."/>
            <person name="Petersen C."/>
            <person name="Muurmann A.T."/>
            <person name="Christiansen J.V."/>
            <person name="Brundto M.L."/>
            <person name="Overgaard C.K."/>
            <person name="Boysen A.T."/>
            <person name="Wollenberg R.D."/>
            <person name="Larsen T.O."/>
            <person name="Sorensen J.L."/>
            <person name="Nielsen K.L."/>
            <person name="Sondergaard T.E."/>
        </authorList>
    </citation>
    <scope>NUCLEOTIDE SEQUENCE [LARGE SCALE GENOMIC DNA]</scope>
    <source>
        <strain evidence="5 6">AAU 773</strain>
    </source>
</reference>
<dbReference type="SMART" id="SM00066">
    <property type="entry name" value="GAL4"/>
    <property type="match status" value="1"/>
</dbReference>
<protein>
    <submittedName>
        <fullName evidence="5">Transcription factor</fullName>
    </submittedName>
</protein>
<dbReference type="SUPFAM" id="SSF57701">
    <property type="entry name" value="Zn2/Cys6 DNA-binding domain"/>
    <property type="match status" value="1"/>
</dbReference>
<dbReference type="InterPro" id="IPR001138">
    <property type="entry name" value="Zn2Cys6_DnaBD"/>
</dbReference>
<name>A0ABR2I4I2_9PEZI</name>
<accession>A0ABR2I4I2</accession>
<dbReference type="InterPro" id="IPR050987">
    <property type="entry name" value="AtrR-like"/>
</dbReference>
<dbReference type="EMBL" id="JAPCWZ010000007">
    <property type="protein sequence ID" value="KAK8857317.1"/>
    <property type="molecule type" value="Genomic_DNA"/>
</dbReference>
<evidence type="ECO:0000259" key="4">
    <source>
        <dbReference type="PROSITE" id="PS50048"/>
    </source>
</evidence>
<evidence type="ECO:0000256" key="2">
    <source>
        <dbReference type="ARBA" id="ARBA00023242"/>
    </source>
</evidence>
<dbReference type="SMART" id="SM00906">
    <property type="entry name" value="Fungal_trans"/>
    <property type="match status" value="1"/>
</dbReference>
<feature type="compositionally biased region" description="Low complexity" evidence="3">
    <location>
        <begin position="822"/>
        <end position="857"/>
    </location>
</feature>
<dbReference type="InterPro" id="IPR007219">
    <property type="entry name" value="XnlR_reg_dom"/>
</dbReference>
<feature type="compositionally biased region" description="Gly residues" evidence="3">
    <location>
        <begin position="33"/>
        <end position="43"/>
    </location>
</feature>
<organism evidence="5 6">
    <name type="scientific">Apiospora arundinis</name>
    <dbReference type="NCBI Taxonomy" id="335852"/>
    <lineage>
        <taxon>Eukaryota</taxon>
        <taxon>Fungi</taxon>
        <taxon>Dikarya</taxon>
        <taxon>Ascomycota</taxon>
        <taxon>Pezizomycotina</taxon>
        <taxon>Sordariomycetes</taxon>
        <taxon>Xylariomycetidae</taxon>
        <taxon>Amphisphaeriales</taxon>
        <taxon>Apiosporaceae</taxon>
        <taxon>Apiospora</taxon>
    </lineage>
</organism>
<sequence>MAPGRPPKRPGDAEYETPDSHNKCKLPKLDRMGSGGMAGGGGAAPNDFSSVVKSKLQSYTRTGQACDRCKVRKIRCDALPEGCSHCINQNLECYVTDRVTGRTERRGYMQELEREKSDMMNHIRELEQLLGANGIEVKTFQGRASAVEPSHSPTGNYDAMGNMMSCRSSGSLPSGSGKENWQPMSNSVWVKPNGPNGPNGQTQTRAPKTQFTTGVSRSMLEPRPADFHIGVTTDKAVSSSIKGTTLTILGSTIDVCSFDAEDMDEPAPGAQPRSALYNKSVQALMMSACNANPPLHVDYPPRPDAFHYAEWYFLIMYPFLPILHRPTFMDLLGQLYDDPNFKPTVAETVMVHMVFACIYLQIGLRNRENPEQKHRLNELSNKHYHYALSKFVDLTTSRTFADMQALVMIAVHTRSFPKPDCSGMMTHYCVGLATELGLHRTPKKAGEAPTLETEMRRRLWWTIVSMAVTLNGRMGRPMGIRLEEFDVPFPELIPDEMLTSDGVDTTRGSGGRCSYEIGVAGYKISALFLEMYSTIYACQRDAENYVKIVEELEDRLQAWRDELPQSLRYVEGGDNQMHALYVQYIDCEFRLMVRHPSVALTQDPKVLAESTRLCEQAAKDMLQCVYKLYKIKSIDTTYYQQSVYIAAAFASMAAVWERRHEVTSVEVESLRHDMGMWLDILSETSNIIGSGNAFQDAVRSIVDRTISWIERDRQRKTAGGVIIPVTQEMLKQSPQTPTYTSLPSAPGNTSSNHNGAEHSASGTPTTGMPTSRNSYFGEATTDASSYPPIPYGDSSGHGAPNSMQYDGGSHQFMYAQGPDQVTAAHHVQAQNQAQQVQSQQQAQQQNAQPPNSQAQTPVTDHNPLTAFAAQATQIAQPDMLWRQQAAAATGGNTWQDWTAAIVDNQDRYSANALMSLGHGARSGNIVNDGSNGGQPDLGMGVGMNGAPGVPVTATMQWPLLLFHDGTNVGGA</sequence>
<feature type="region of interest" description="Disordered" evidence="3">
    <location>
        <begin position="822"/>
        <end position="859"/>
    </location>
</feature>
<feature type="region of interest" description="Disordered" evidence="3">
    <location>
        <begin position="729"/>
        <end position="810"/>
    </location>
</feature>
<feature type="region of interest" description="Disordered" evidence="3">
    <location>
        <begin position="1"/>
        <end position="44"/>
    </location>
</feature>
<dbReference type="InterPro" id="IPR036864">
    <property type="entry name" value="Zn2-C6_fun-type_DNA-bd_sf"/>
</dbReference>
<keyword evidence="2" id="KW-0539">Nucleus</keyword>
<evidence type="ECO:0000313" key="6">
    <source>
        <dbReference type="Proteomes" id="UP001390339"/>
    </source>
</evidence>
<evidence type="ECO:0000313" key="5">
    <source>
        <dbReference type="EMBL" id="KAK8857317.1"/>
    </source>
</evidence>
<dbReference type="Pfam" id="PF00172">
    <property type="entry name" value="Zn_clus"/>
    <property type="match status" value="1"/>
</dbReference>
<dbReference type="PROSITE" id="PS50048">
    <property type="entry name" value="ZN2_CY6_FUNGAL_2"/>
    <property type="match status" value="1"/>
</dbReference>
<evidence type="ECO:0000256" key="3">
    <source>
        <dbReference type="SAM" id="MobiDB-lite"/>
    </source>
</evidence>
<feature type="compositionally biased region" description="Polar residues" evidence="3">
    <location>
        <begin position="729"/>
        <end position="774"/>
    </location>
</feature>
<proteinExistence type="predicted"/>
<dbReference type="PANTHER" id="PTHR46910:SF4">
    <property type="entry name" value="ZN(2)-C6 FUNGAL-TYPE DOMAIN-CONTAINING PROTEIN"/>
    <property type="match status" value="1"/>
</dbReference>
<dbReference type="CDD" id="cd00067">
    <property type="entry name" value="GAL4"/>
    <property type="match status" value="1"/>
</dbReference>